<dbReference type="Proteomes" id="UP000823631">
    <property type="component" value="Unassembled WGS sequence"/>
</dbReference>
<dbReference type="InterPro" id="IPR042187">
    <property type="entry name" value="Flagellin_C_sub2"/>
</dbReference>
<keyword evidence="2 4" id="KW-0964">Secreted</keyword>
<proteinExistence type="inferred from homology"/>
<comment type="caution">
    <text evidence="7">The sequence shown here is derived from an EMBL/GenBank/DDBJ whole genome shotgun (WGS) entry which is preliminary data.</text>
</comment>
<sequence>MALTAATNTLSLRMQQSLTANTAVQNQKTASLSSGQAVNTAKDDPANLQISERYTSQIDCTVRGNKNSDEGMAVAVLAEQSLGEITELLQRIRVLSIEAANGTYASADRQAIQQEALQLSNEITRIACKTTYGGAQLLRGAGHGIINDQGNLELQVGANANNTMQVKLDASFALSDLNDTVGGLGIGYDAQQKCFDLTTQDKAQAVLAGIDDFITYVDGRRAEAGSVAQRLESTIRNQSNVHENESGARSRMRDADFAKETAELTAARISTDISAQMLLQANTQPNFVLSLLR</sequence>
<dbReference type="GO" id="GO:0005576">
    <property type="term" value="C:extracellular region"/>
    <property type="evidence" value="ECO:0007669"/>
    <property type="project" value="UniProtKB-SubCell"/>
</dbReference>
<dbReference type="InterPro" id="IPR046358">
    <property type="entry name" value="Flagellin_C"/>
</dbReference>
<comment type="subcellular location">
    <subcellularLocation>
        <location evidence="4">Secreted</location>
    </subcellularLocation>
    <subcellularLocation>
        <location evidence="4">Bacterial flagellum</location>
    </subcellularLocation>
</comment>
<evidence type="ECO:0000256" key="3">
    <source>
        <dbReference type="ARBA" id="ARBA00023143"/>
    </source>
</evidence>
<protein>
    <recommendedName>
        <fullName evidence="4">Flagellin</fullName>
    </recommendedName>
</protein>
<evidence type="ECO:0000313" key="8">
    <source>
        <dbReference type="Proteomes" id="UP000823631"/>
    </source>
</evidence>
<keyword evidence="7" id="KW-0282">Flagellum</keyword>
<dbReference type="GO" id="GO:0009288">
    <property type="term" value="C:bacterial-type flagellum"/>
    <property type="evidence" value="ECO:0007669"/>
    <property type="project" value="UniProtKB-SubCell"/>
</dbReference>
<comment type="similarity">
    <text evidence="1 4">Belongs to the bacterial flagellin family.</text>
</comment>
<reference evidence="7" key="2">
    <citation type="journal article" date="2021" name="PeerJ">
        <title>Extensive microbial diversity within the chicken gut microbiome revealed by metagenomics and culture.</title>
        <authorList>
            <person name="Gilroy R."/>
            <person name="Ravi A."/>
            <person name="Getino M."/>
            <person name="Pursley I."/>
            <person name="Horton D.L."/>
            <person name="Alikhan N.F."/>
            <person name="Baker D."/>
            <person name="Gharbi K."/>
            <person name="Hall N."/>
            <person name="Watson M."/>
            <person name="Adriaenssens E.M."/>
            <person name="Foster-Nyarko E."/>
            <person name="Jarju S."/>
            <person name="Secka A."/>
            <person name="Antonio M."/>
            <person name="Oren A."/>
            <person name="Chaudhuri R.R."/>
            <person name="La Ragione R."/>
            <person name="Hildebrand F."/>
            <person name="Pallen M.J."/>
        </authorList>
    </citation>
    <scope>NUCLEOTIDE SEQUENCE</scope>
    <source>
        <strain evidence="7">17213</strain>
    </source>
</reference>
<dbReference type="Pfam" id="PF00700">
    <property type="entry name" value="Flagellin_C"/>
    <property type="match status" value="1"/>
</dbReference>
<keyword evidence="3 4" id="KW-0975">Bacterial flagellum</keyword>
<evidence type="ECO:0000256" key="1">
    <source>
        <dbReference type="ARBA" id="ARBA00005709"/>
    </source>
</evidence>
<feature type="domain" description="Flagellin C-terminal" evidence="6">
    <location>
        <begin position="208"/>
        <end position="292"/>
    </location>
</feature>
<feature type="domain" description="Flagellin N-terminal" evidence="5">
    <location>
        <begin position="7"/>
        <end position="141"/>
    </location>
</feature>
<dbReference type="PRINTS" id="PR00207">
    <property type="entry name" value="FLAGELLIN"/>
</dbReference>
<dbReference type="InterPro" id="IPR001029">
    <property type="entry name" value="Flagellin_N"/>
</dbReference>
<keyword evidence="7" id="KW-0969">Cilium</keyword>
<evidence type="ECO:0000259" key="6">
    <source>
        <dbReference type="Pfam" id="PF00700"/>
    </source>
</evidence>
<evidence type="ECO:0000256" key="4">
    <source>
        <dbReference type="RuleBase" id="RU362073"/>
    </source>
</evidence>
<dbReference type="GO" id="GO:0005198">
    <property type="term" value="F:structural molecule activity"/>
    <property type="evidence" value="ECO:0007669"/>
    <property type="project" value="UniProtKB-UniRule"/>
</dbReference>
<accession>A0A9D9DAZ2</accession>
<dbReference type="EMBL" id="JADINH010000143">
    <property type="protein sequence ID" value="MBO8416060.1"/>
    <property type="molecule type" value="Genomic_DNA"/>
</dbReference>
<gene>
    <name evidence="7" type="ORF">IAB19_06755</name>
</gene>
<organism evidence="7 8">
    <name type="scientific">Candidatus Avisuccinivibrio stercorigallinarum</name>
    <dbReference type="NCBI Taxonomy" id="2840704"/>
    <lineage>
        <taxon>Bacteria</taxon>
        <taxon>Pseudomonadati</taxon>
        <taxon>Pseudomonadota</taxon>
        <taxon>Gammaproteobacteria</taxon>
        <taxon>Aeromonadales</taxon>
        <taxon>Succinivibrionaceae</taxon>
        <taxon>Succinivibrionaceae incertae sedis</taxon>
        <taxon>Candidatus Avisuccinivibrio</taxon>
    </lineage>
</organism>
<name>A0A9D9DAZ2_9GAMM</name>
<reference evidence="7" key="1">
    <citation type="submission" date="2020-10" db="EMBL/GenBank/DDBJ databases">
        <authorList>
            <person name="Gilroy R."/>
        </authorList>
    </citation>
    <scope>NUCLEOTIDE SEQUENCE</scope>
    <source>
        <strain evidence="7">17213</strain>
    </source>
</reference>
<dbReference type="SUPFAM" id="SSF64518">
    <property type="entry name" value="Phase 1 flagellin"/>
    <property type="match status" value="1"/>
</dbReference>
<dbReference type="Gene3D" id="6.10.10.10">
    <property type="entry name" value="Flagellar export chaperone, C-terminal domain"/>
    <property type="match status" value="1"/>
</dbReference>
<comment type="function">
    <text evidence="4">Flagellin is the subunit protein which polymerizes to form the filaments of bacterial flagella.</text>
</comment>
<keyword evidence="7" id="KW-0966">Cell projection</keyword>
<evidence type="ECO:0000313" key="7">
    <source>
        <dbReference type="EMBL" id="MBO8416060.1"/>
    </source>
</evidence>
<dbReference type="PANTHER" id="PTHR42792">
    <property type="entry name" value="FLAGELLIN"/>
    <property type="match status" value="1"/>
</dbReference>
<dbReference type="Gene3D" id="1.20.1330.10">
    <property type="entry name" value="f41 fragment of flagellin, N-terminal domain"/>
    <property type="match status" value="2"/>
</dbReference>
<dbReference type="PANTHER" id="PTHR42792:SF2">
    <property type="entry name" value="FLAGELLIN"/>
    <property type="match status" value="1"/>
</dbReference>
<dbReference type="AlphaFoldDB" id="A0A9D9DAZ2"/>
<evidence type="ECO:0000256" key="2">
    <source>
        <dbReference type="ARBA" id="ARBA00022525"/>
    </source>
</evidence>
<dbReference type="InterPro" id="IPR001492">
    <property type="entry name" value="Flagellin"/>
</dbReference>
<evidence type="ECO:0000259" key="5">
    <source>
        <dbReference type="Pfam" id="PF00669"/>
    </source>
</evidence>
<dbReference type="Pfam" id="PF00669">
    <property type="entry name" value="Flagellin_N"/>
    <property type="match status" value="1"/>
</dbReference>